<dbReference type="GO" id="GO:0004497">
    <property type="term" value="F:monooxygenase activity"/>
    <property type="evidence" value="ECO:0007669"/>
    <property type="project" value="UniProtKB-KW"/>
</dbReference>
<evidence type="ECO:0000256" key="7">
    <source>
        <dbReference type="PIRSR" id="PIRSR602403-1"/>
    </source>
</evidence>
<dbReference type="AlphaFoldDB" id="A0A9P9BIY8"/>
<evidence type="ECO:0000256" key="8">
    <source>
        <dbReference type="RuleBase" id="RU000461"/>
    </source>
</evidence>
<gene>
    <name evidence="9" type="ORF">B0I36DRAFT_254603</name>
</gene>
<dbReference type="GO" id="GO:0020037">
    <property type="term" value="F:heme binding"/>
    <property type="evidence" value="ECO:0007669"/>
    <property type="project" value="InterPro"/>
</dbReference>
<dbReference type="RefSeq" id="XP_046005802.1">
    <property type="nucleotide sequence ID" value="XM_046150827.1"/>
</dbReference>
<keyword evidence="8" id="KW-0560">Oxidoreductase</keyword>
<organism evidence="9 10">
    <name type="scientific">Microdochium trichocladiopsis</name>
    <dbReference type="NCBI Taxonomy" id="1682393"/>
    <lineage>
        <taxon>Eukaryota</taxon>
        <taxon>Fungi</taxon>
        <taxon>Dikarya</taxon>
        <taxon>Ascomycota</taxon>
        <taxon>Pezizomycotina</taxon>
        <taxon>Sordariomycetes</taxon>
        <taxon>Xylariomycetidae</taxon>
        <taxon>Xylariales</taxon>
        <taxon>Microdochiaceae</taxon>
        <taxon>Microdochium</taxon>
    </lineage>
</organism>
<dbReference type="PANTHER" id="PTHR24305">
    <property type="entry name" value="CYTOCHROME P450"/>
    <property type="match status" value="1"/>
</dbReference>
<comment type="similarity">
    <text evidence="2 8">Belongs to the cytochrome P450 family.</text>
</comment>
<dbReference type="PRINTS" id="PR00385">
    <property type="entry name" value="P450"/>
</dbReference>
<dbReference type="OrthoDB" id="3945418at2759"/>
<evidence type="ECO:0000313" key="9">
    <source>
        <dbReference type="EMBL" id="KAH7016178.1"/>
    </source>
</evidence>
<dbReference type="InterPro" id="IPR017972">
    <property type="entry name" value="Cyt_P450_CS"/>
</dbReference>
<dbReference type="PROSITE" id="PS00086">
    <property type="entry name" value="CYTOCHROME_P450"/>
    <property type="match status" value="1"/>
</dbReference>
<keyword evidence="6 8" id="KW-0503">Monooxygenase</keyword>
<comment type="caution">
    <text evidence="9">The sequence shown here is derived from an EMBL/GenBank/DDBJ whole genome shotgun (WGS) entry which is preliminary data.</text>
</comment>
<dbReference type="InterPro" id="IPR036396">
    <property type="entry name" value="Cyt_P450_sf"/>
</dbReference>
<dbReference type="GO" id="GO:0016705">
    <property type="term" value="F:oxidoreductase activity, acting on paired donors, with incorporation or reduction of molecular oxygen"/>
    <property type="evidence" value="ECO:0007669"/>
    <property type="project" value="InterPro"/>
</dbReference>
<dbReference type="Pfam" id="PF00067">
    <property type="entry name" value="p450"/>
    <property type="match status" value="1"/>
</dbReference>
<dbReference type="InterPro" id="IPR050121">
    <property type="entry name" value="Cytochrome_P450_monoxygenase"/>
</dbReference>
<comment type="cofactor">
    <cofactor evidence="1 7">
        <name>heme</name>
        <dbReference type="ChEBI" id="CHEBI:30413"/>
    </cofactor>
</comment>
<feature type="binding site" description="axial binding residue" evidence="7">
    <location>
        <position position="154"/>
    </location>
    <ligand>
        <name>heme</name>
        <dbReference type="ChEBI" id="CHEBI:30413"/>
    </ligand>
    <ligandPart>
        <name>Fe</name>
        <dbReference type="ChEBI" id="CHEBI:18248"/>
    </ligandPart>
</feature>
<dbReference type="GeneID" id="70180373"/>
<reference evidence="9" key="1">
    <citation type="journal article" date="2021" name="Nat. Commun.">
        <title>Genetic determinants of endophytism in the Arabidopsis root mycobiome.</title>
        <authorList>
            <person name="Mesny F."/>
            <person name="Miyauchi S."/>
            <person name="Thiergart T."/>
            <person name="Pickel B."/>
            <person name="Atanasova L."/>
            <person name="Karlsson M."/>
            <person name="Huettel B."/>
            <person name="Barry K.W."/>
            <person name="Haridas S."/>
            <person name="Chen C."/>
            <person name="Bauer D."/>
            <person name="Andreopoulos W."/>
            <person name="Pangilinan J."/>
            <person name="LaButti K."/>
            <person name="Riley R."/>
            <person name="Lipzen A."/>
            <person name="Clum A."/>
            <person name="Drula E."/>
            <person name="Henrissat B."/>
            <person name="Kohler A."/>
            <person name="Grigoriev I.V."/>
            <person name="Martin F.M."/>
            <person name="Hacquard S."/>
        </authorList>
    </citation>
    <scope>NUCLEOTIDE SEQUENCE</scope>
    <source>
        <strain evidence="9">MPI-CAGE-CH-0230</strain>
    </source>
</reference>
<dbReference type="EMBL" id="JAGTJQ010000012">
    <property type="protein sequence ID" value="KAH7016178.1"/>
    <property type="molecule type" value="Genomic_DNA"/>
</dbReference>
<evidence type="ECO:0000256" key="4">
    <source>
        <dbReference type="ARBA" id="ARBA00022723"/>
    </source>
</evidence>
<keyword evidence="10" id="KW-1185">Reference proteome</keyword>
<dbReference type="Gene3D" id="1.10.630.10">
    <property type="entry name" value="Cytochrome P450"/>
    <property type="match status" value="1"/>
</dbReference>
<protein>
    <submittedName>
        <fullName evidence="9">Cytochrome P450</fullName>
    </submittedName>
</protein>
<dbReference type="InterPro" id="IPR001128">
    <property type="entry name" value="Cyt_P450"/>
</dbReference>
<proteinExistence type="inferred from homology"/>
<evidence type="ECO:0000256" key="1">
    <source>
        <dbReference type="ARBA" id="ARBA00001971"/>
    </source>
</evidence>
<dbReference type="Proteomes" id="UP000756346">
    <property type="component" value="Unassembled WGS sequence"/>
</dbReference>
<evidence type="ECO:0000256" key="6">
    <source>
        <dbReference type="ARBA" id="ARBA00023033"/>
    </source>
</evidence>
<evidence type="ECO:0000313" key="10">
    <source>
        <dbReference type="Proteomes" id="UP000756346"/>
    </source>
</evidence>
<dbReference type="PRINTS" id="PR00465">
    <property type="entry name" value="EP450IV"/>
</dbReference>
<name>A0A9P9BIY8_9PEZI</name>
<keyword evidence="5 7" id="KW-0408">Iron</keyword>
<accession>A0A9P9BIY8</accession>
<evidence type="ECO:0000256" key="3">
    <source>
        <dbReference type="ARBA" id="ARBA00022617"/>
    </source>
</evidence>
<evidence type="ECO:0000256" key="2">
    <source>
        <dbReference type="ARBA" id="ARBA00010617"/>
    </source>
</evidence>
<dbReference type="InterPro" id="IPR002403">
    <property type="entry name" value="Cyt_P450_E_grp-IV"/>
</dbReference>
<feature type="non-terminal residue" evidence="9">
    <location>
        <position position="213"/>
    </location>
</feature>
<keyword evidence="4 7" id="KW-0479">Metal-binding</keyword>
<dbReference type="GO" id="GO:0005506">
    <property type="term" value="F:iron ion binding"/>
    <property type="evidence" value="ECO:0007669"/>
    <property type="project" value="InterPro"/>
</dbReference>
<evidence type="ECO:0000256" key="5">
    <source>
        <dbReference type="ARBA" id="ARBA00023004"/>
    </source>
</evidence>
<dbReference type="PANTHER" id="PTHR24305:SF147">
    <property type="entry name" value="P450, PUTATIVE (EUROFUNG)-RELATED"/>
    <property type="match status" value="1"/>
</dbReference>
<keyword evidence="3 7" id="KW-0349">Heme</keyword>
<dbReference type="SUPFAM" id="SSF48264">
    <property type="entry name" value="Cytochrome P450"/>
    <property type="match status" value="1"/>
</dbReference>
<sequence>GEGFNFLLAGTETTAAILTVITYHLLSQPEIYKRLKESLADTTPSTLKWSHLENKPYFWAIVQESLRIMPGVSHRSARIARDEDLHYRNATGDIEYVIPRGTPIGMSSIINHMDPGLFPEPEAFRPERWLLEDGSPYYKLQKYLLAFSRGSRACIGEKLAYCEIYIMAALMAFQVVPRARLHESDDPDHFKYDHDMIVLQTKQGSISCKISIS</sequence>